<dbReference type="EnsemblPlants" id="QL08p056466:mrna">
    <property type="protein sequence ID" value="QL08p056466:mrna"/>
    <property type="gene ID" value="QL08p056466"/>
</dbReference>
<dbReference type="GO" id="GO:0005576">
    <property type="term" value="C:extracellular region"/>
    <property type="evidence" value="ECO:0007669"/>
    <property type="project" value="UniProtKB-SubCell"/>
</dbReference>
<keyword evidence="8" id="KW-1185">Reference proteome</keyword>
<evidence type="ECO:0000256" key="3">
    <source>
        <dbReference type="ARBA" id="ARBA00022729"/>
    </source>
</evidence>
<dbReference type="GO" id="GO:0006508">
    <property type="term" value="P:proteolysis"/>
    <property type="evidence" value="ECO:0007669"/>
    <property type="project" value="InterPro"/>
</dbReference>
<feature type="transmembrane region" description="Helical" evidence="5">
    <location>
        <begin position="62"/>
        <end position="83"/>
    </location>
</feature>
<keyword evidence="3" id="KW-0732">Signal</keyword>
<dbReference type="Proteomes" id="UP000594261">
    <property type="component" value="Chromosome 8"/>
</dbReference>
<evidence type="ECO:0000256" key="4">
    <source>
        <dbReference type="PROSITE-ProRule" id="PRU01240"/>
    </source>
</evidence>
<keyword evidence="5" id="KW-0812">Transmembrane</keyword>
<evidence type="ECO:0000256" key="2">
    <source>
        <dbReference type="ARBA" id="ARBA00011073"/>
    </source>
</evidence>
<evidence type="ECO:0000256" key="5">
    <source>
        <dbReference type="SAM" id="Phobius"/>
    </source>
</evidence>
<comment type="subcellular location">
    <subcellularLocation>
        <location evidence="1">Secreted</location>
    </subcellularLocation>
</comment>
<accession>A0A7N2R9T8</accession>
<dbReference type="SUPFAM" id="SSF52743">
    <property type="entry name" value="Subtilisin-like"/>
    <property type="match status" value="1"/>
</dbReference>
<reference evidence="7 8" key="1">
    <citation type="journal article" date="2016" name="G3 (Bethesda)">
        <title>First Draft Assembly and Annotation of the Genome of a California Endemic Oak Quercus lobata Nee (Fagaceae).</title>
        <authorList>
            <person name="Sork V.L."/>
            <person name="Fitz-Gibbon S.T."/>
            <person name="Puiu D."/>
            <person name="Crepeau M."/>
            <person name="Gugger P.F."/>
            <person name="Sherman R."/>
            <person name="Stevens K."/>
            <person name="Langley C.H."/>
            <person name="Pellegrini M."/>
            <person name="Salzberg S.L."/>
        </authorList>
    </citation>
    <scope>NUCLEOTIDE SEQUENCE [LARGE SCALE GENOMIC DNA]</scope>
    <source>
        <strain evidence="7 8">cv. SW786</strain>
    </source>
</reference>
<dbReference type="InterPro" id="IPR045051">
    <property type="entry name" value="SBT"/>
</dbReference>
<feature type="domain" description="Peptidase S8/S53" evidence="6">
    <location>
        <begin position="2"/>
        <end position="67"/>
    </location>
</feature>
<dbReference type="PANTHER" id="PTHR10795">
    <property type="entry name" value="PROPROTEIN CONVERTASE SUBTILISIN/KEXIN"/>
    <property type="match status" value="1"/>
</dbReference>
<comment type="similarity">
    <text evidence="2 4">Belongs to the peptidase S8 family.</text>
</comment>
<dbReference type="InterPro" id="IPR000209">
    <property type="entry name" value="Peptidase_S8/S53_dom"/>
</dbReference>
<dbReference type="AlphaFoldDB" id="A0A7N2R9T8"/>
<protein>
    <recommendedName>
        <fullName evidence="6">Peptidase S8/S53 domain-containing protein</fullName>
    </recommendedName>
</protein>
<dbReference type="GO" id="GO:0004252">
    <property type="term" value="F:serine-type endopeptidase activity"/>
    <property type="evidence" value="ECO:0007669"/>
    <property type="project" value="InterPro"/>
</dbReference>
<proteinExistence type="inferred from homology"/>
<dbReference type="OMA" id="CFDHAIA"/>
<dbReference type="Gramene" id="QL08p056466:mrna">
    <property type="protein sequence ID" value="QL08p056466:mrna"/>
    <property type="gene ID" value="QL08p056466"/>
</dbReference>
<evidence type="ECO:0000313" key="8">
    <source>
        <dbReference type="Proteomes" id="UP000594261"/>
    </source>
</evidence>
<evidence type="ECO:0000313" key="7">
    <source>
        <dbReference type="EnsemblPlants" id="QL08p056466:mrna"/>
    </source>
</evidence>
<dbReference type="InParanoid" id="A0A7N2R9T8"/>
<name>A0A7N2R9T8_QUELO</name>
<reference evidence="7" key="2">
    <citation type="submission" date="2021-01" db="UniProtKB">
        <authorList>
            <consortium name="EnsemblPlants"/>
        </authorList>
    </citation>
    <scope>IDENTIFICATION</scope>
</reference>
<sequence length="100" mass="9868">MDQAISDGVDVLSLSLGGGSAPYYRDTTAIGAFTAVEKGIFVSCSAGNSGPIRASLANVAPWIMTVGVVGLCSLWVSFFFLLWTAVGGDGGGGGGGCACG</sequence>
<evidence type="ECO:0000259" key="6">
    <source>
        <dbReference type="Pfam" id="PF00082"/>
    </source>
</evidence>
<organism evidence="7 8">
    <name type="scientific">Quercus lobata</name>
    <name type="common">Valley oak</name>
    <dbReference type="NCBI Taxonomy" id="97700"/>
    <lineage>
        <taxon>Eukaryota</taxon>
        <taxon>Viridiplantae</taxon>
        <taxon>Streptophyta</taxon>
        <taxon>Embryophyta</taxon>
        <taxon>Tracheophyta</taxon>
        <taxon>Spermatophyta</taxon>
        <taxon>Magnoliopsida</taxon>
        <taxon>eudicotyledons</taxon>
        <taxon>Gunneridae</taxon>
        <taxon>Pentapetalae</taxon>
        <taxon>rosids</taxon>
        <taxon>fabids</taxon>
        <taxon>Fagales</taxon>
        <taxon>Fagaceae</taxon>
        <taxon>Quercus</taxon>
    </lineage>
</organism>
<dbReference type="Pfam" id="PF00082">
    <property type="entry name" value="Peptidase_S8"/>
    <property type="match status" value="1"/>
</dbReference>
<keyword evidence="5" id="KW-0472">Membrane</keyword>
<keyword evidence="5" id="KW-1133">Transmembrane helix</keyword>
<evidence type="ECO:0000256" key="1">
    <source>
        <dbReference type="ARBA" id="ARBA00004613"/>
    </source>
</evidence>
<comment type="caution">
    <text evidence="4">Lacks conserved residue(s) required for the propagation of feature annotation.</text>
</comment>
<dbReference type="EMBL" id="LRBV02000008">
    <property type="status" value="NOT_ANNOTATED_CDS"/>
    <property type="molecule type" value="Genomic_DNA"/>
</dbReference>
<dbReference type="InterPro" id="IPR036852">
    <property type="entry name" value="Peptidase_S8/S53_dom_sf"/>
</dbReference>
<dbReference type="PROSITE" id="PS51892">
    <property type="entry name" value="SUBTILASE"/>
    <property type="match status" value="1"/>
</dbReference>
<dbReference type="Gene3D" id="3.40.50.200">
    <property type="entry name" value="Peptidase S8/S53 domain"/>
    <property type="match status" value="1"/>
</dbReference>